<proteinExistence type="predicted"/>
<evidence type="ECO:0000313" key="2">
    <source>
        <dbReference type="EMBL" id="PHN02302.1"/>
    </source>
</evidence>
<dbReference type="Proteomes" id="UP000223913">
    <property type="component" value="Unassembled WGS sequence"/>
</dbReference>
<protein>
    <submittedName>
        <fullName evidence="2">Uncharacterized protein</fullName>
    </submittedName>
</protein>
<feature type="transmembrane region" description="Helical" evidence="1">
    <location>
        <begin position="165"/>
        <end position="183"/>
    </location>
</feature>
<keyword evidence="1" id="KW-0812">Transmembrane</keyword>
<evidence type="ECO:0000313" key="3">
    <source>
        <dbReference type="Proteomes" id="UP000223913"/>
    </source>
</evidence>
<feature type="transmembrane region" description="Helical" evidence="1">
    <location>
        <begin position="21"/>
        <end position="40"/>
    </location>
</feature>
<comment type="caution">
    <text evidence="2">The sequence shown here is derived from an EMBL/GenBank/DDBJ whole genome shotgun (WGS) entry which is preliminary data.</text>
</comment>
<keyword evidence="1" id="KW-1133">Transmembrane helix</keyword>
<gene>
    <name evidence="2" type="ORF">CRP01_32915</name>
</gene>
<dbReference type="OrthoDB" id="1123325at2"/>
<dbReference type="RefSeq" id="WP_099154330.1">
    <property type="nucleotide sequence ID" value="NZ_PDUD01000042.1"/>
</dbReference>
<organism evidence="2 3">
    <name type="scientific">Flavilitoribacter nigricans (strain ATCC 23147 / DSM 23189 / NBRC 102662 / NCIMB 1420 / SS-2)</name>
    <name type="common">Lewinella nigricans</name>
    <dbReference type="NCBI Taxonomy" id="1122177"/>
    <lineage>
        <taxon>Bacteria</taxon>
        <taxon>Pseudomonadati</taxon>
        <taxon>Bacteroidota</taxon>
        <taxon>Saprospiria</taxon>
        <taxon>Saprospirales</taxon>
        <taxon>Lewinellaceae</taxon>
        <taxon>Flavilitoribacter</taxon>
    </lineage>
</organism>
<dbReference type="EMBL" id="PDUD01000042">
    <property type="protein sequence ID" value="PHN02302.1"/>
    <property type="molecule type" value="Genomic_DNA"/>
</dbReference>
<sequence length="236" mass="27054">MSRLLQLSVTDFKLIFREPSLRAFFILPFILFVVFLWFFPMLVDRYDFLQPYVPLILMVGVIENTQLFSFISSMVLIDEKESNVAVNYGIVPIGPNAFVFSRLILPYLITVALNLIFLAWQPFYDFPFGQELLLSVVVSLVVPVYVLALNALVDNRMKGMIYIKAFNMIVLVPLAAFFVPAAYRHLFGLLPTHWIFQGIQEMTEGQSGAMYLTIGLVYLALLLVVATKKFLAYHFR</sequence>
<feature type="transmembrane region" description="Helical" evidence="1">
    <location>
        <begin position="208"/>
        <end position="226"/>
    </location>
</feature>
<feature type="transmembrane region" description="Helical" evidence="1">
    <location>
        <begin position="132"/>
        <end position="153"/>
    </location>
</feature>
<evidence type="ECO:0000256" key="1">
    <source>
        <dbReference type="SAM" id="Phobius"/>
    </source>
</evidence>
<dbReference type="AlphaFoldDB" id="A0A2D0N180"/>
<reference evidence="2 3" key="1">
    <citation type="submission" date="2017-10" db="EMBL/GenBank/DDBJ databases">
        <title>The draft genome sequence of Lewinella nigricans NBRC 102662.</title>
        <authorList>
            <person name="Wang K."/>
        </authorList>
    </citation>
    <scope>NUCLEOTIDE SEQUENCE [LARGE SCALE GENOMIC DNA]</scope>
    <source>
        <strain evidence="2 3">NBRC 102662</strain>
    </source>
</reference>
<feature type="transmembrane region" description="Helical" evidence="1">
    <location>
        <begin position="98"/>
        <end position="120"/>
    </location>
</feature>
<feature type="transmembrane region" description="Helical" evidence="1">
    <location>
        <begin position="52"/>
        <end position="77"/>
    </location>
</feature>
<accession>A0A2D0N180</accession>
<name>A0A2D0N180_FLAN2</name>
<keyword evidence="1" id="KW-0472">Membrane</keyword>
<keyword evidence="3" id="KW-1185">Reference proteome</keyword>